<name>A0A090MYL7_STRRB</name>
<organism evidence="1">
    <name type="scientific">Strongyloides ratti</name>
    <name type="common">Parasitic roundworm</name>
    <dbReference type="NCBI Taxonomy" id="34506"/>
    <lineage>
        <taxon>Eukaryota</taxon>
        <taxon>Metazoa</taxon>
        <taxon>Ecdysozoa</taxon>
        <taxon>Nematoda</taxon>
        <taxon>Chromadorea</taxon>
        <taxon>Rhabditida</taxon>
        <taxon>Tylenchina</taxon>
        <taxon>Panagrolaimomorpha</taxon>
        <taxon>Strongyloidoidea</taxon>
        <taxon>Strongyloididae</taxon>
        <taxon>Strongyloides</taxon>
    </lineage>
</organism>
<keyword evidence="2" id="KW-1185">Reference proteome</keyword>
<dbReference type="CTD" id="36379769"/>
<dbReference type="WBParaSite" id="SRAE_2000206800.1">
    <property type="protein sequence ID" value="SRAE_2000206800.1"/>
    <property type="gene ID" value="WBGene00262275"/>
</dbReference>
<proteinExistence type="predicted"/>
<dbReference type="RefSeq" id="XP_024506604.1">
    <property type="nucleotide sequence ID" value="XM_024653093.1"/>
</dbReference>
<protein>
    <submittedName>
        <fullName evidence="1 3">Uncharacterized protein</fullName>
    </submittedName>
</protein>
<evidence type="ECO:0000313" key="3">
    <source>
        <dbReference type="WBParaSite" id="SRAE_2000206800.1"/>
    </source>
</evidence>
<dbReference type="WormBase" id="SRAE_2000206800">
    <property type="protein sequence ID" value="SRP08427"/>
    <property type="gene ID" value="WBGene00262275"/>
</dbReference>
<accession>A0A090MYL7</accession>
<evidence type="ECO:0000313" key="4">
    <source>
        <dbReference type="WormBase" id="SRAE_2000206800"/>
    </source>
</evidence>
<reference evidence="1 2" key="1">
    <citation type="submission" date="2014-09" db="EMBL/GenBank/DDBJ databases">
        <authorList>
            <person name="Martin A.A."/>
        </authorList>
    </citation>
    <scope>NUCLEOTIDE SEQUENCE</scope>
    <source>
        <strain evidence="2">ED321</strain>
        <strain evidence="1">ED321 Heterogonic</strain>
    </source>
</reference>
<dbReference type="EMBL" id="LN609529">
    <property type="protein sequence ID" value="CEF67404.1"/>
    <property type="molecule type" value="Genomic_DNA"/>
</dbReference>
<reference evidence="3" key="2">
    <citation type="submission" date="2020-12" db="UniProtKB">
        <authorList>
            <consortium name="WormBaseParasite"/>
        </authorList>
    </citation>
    <scope>IDENTIFICATION</scope>
</reference>
<sequence>MDYSMLYGNGMNYGGMFGGYNPYASMFGNYGGMNSPFFDYKNLYNSWPFYQNGMFNEGMNNMYSNGMMNSVNTNGLTSNNNMFGATMMSPEVVPNTRHVNFGSAGYRTTPLNKYQSLLKMKGTTTMNSDNCLLSMGCISNQWGQAKKKS</sequence>
<dbReference type="Proteomes" id="UP000035682">
    <property type="component" value="Unplaced"/>
</dbReference>
<dbReference type="GeneID" id="36379769"/>
<gene>
    <name evidence="1 3 4" type="ORF">SRAE_2000206800</name>
</gene>
<evidence type="ECO:0000313" key="2">
    <source>
        <dbReference type="Proteomes" id="UP000035682"/>
    </source>
</evidence>
<dbReference type="AlphaFoldDB" id="A0A090MYL7"/>
<evidence type="ECO:0000313" key="1">
    <source>
        <dbReference type="EMBL" id="CEF67404.1"/>
    </source>
</evidence>